<keyword evidence="1" id="KW-0472">Membrane</keyword>
<feature type="transmembrane region" description="Helical" evidence="1">
    <location>
        <begin position="12"/>
        <end position="33"/>
    </location>
</feature>
<sequence length="137" mass="15279">MMKVAKNFVLRGLIAAGFGPLVLAIVYLCLHRSGVITTLTVNEVFWGIISTFILAFVQGGAGAVFAIEKLSMKKATAIDFALIYFTLLLVYLLNGWITPSWIVISIFTFIFVIGYVIIWAIIYHSVKRSIQKMNTKL</sequence>
<accession>A0A7H9EBU6</accession>
<evidence type="ECO:0000313" key="3">
    <source>
        <dbReference type="Proteomes" id="UP000510660"/>
    </source>
</evidence>
<dbReference type="Proteomes" id="UP000510660">
    <property type="component" value="Chromosome"/>
</dbReference>
<proteinExistence type="predicted"/>
<dbReference type="Pfam" id="PF11457">
    <property type="entry name" value="DUF3021"/>
    <property type="match status" value="1"/>
</dbReference>
<keyword evidence="1" id="KW-0812">Transmembrane</keyword>
<feature type="transmembrane region" description="Helical" evidence="1">
    <location>
        <begin position="45"/>
        <end position="65"/>
    </location>
</feature>
<evidence type="ECO:0000256" key="1">
    <source>
        <dbReference type="SAM" id="Phobius"/>
    </source>
</evidence>
<feature type="transmembrane region" description="Helical" evidence="1">
    <location>
        <begin position="77"/>
        <end position="94"/>
    </location>
</feature>
<gene>
    <name evidence="2" type="ORF">GTO85_09890</name>
</gene>
<dbReference type="EMBL" id="CP047415">
    <property type="protein sequence ID" value="QLL75076.1"/>
    <property type="molecule type" value="Genomic_DNA"/>
</dbReference>
<organism evidence="2 3">
    <name type="scientific">Lactobacillus crispatus</name>
    <dbReference type="NCBI Taxonomy" id="47770"/>
    <lineage>
        <taxon>Bacteria</taxon>
        <taxon>Bacillati</taxon>
        <taxon>Bacillota</taxon>
        <taxon>Bacilli</taxon>
        <taxon>Lactobacillales</taxon>
        <taxon>Lactobacillaceae</taxon>
        <taxon>Lactobacillus</taxon>
    </lineage>
</organism>
<keyword evidence="1" id="KW-1133">Transmembrane helix</keyword>
<reference evidence="2 3" key="1">
    <citation type="submission" date="2020-01" db="EMBL/GenBank/DDBJ databases">
        <title>Complete and circular genome sequences of six lactobacillus isolates from horses.</title>
        <authorList>
            <person name="Hassan H.M."/>
        </authorList>
    </citation>
    <scope>NUCLEOTIDE SEQUENCE [LARGE SCALE GENOMIC DNA]</scope>
    <source>
        <strain evidence="2 3">1D</strain>
    </source>
</reference>
<feature type="transmembrane region" description="Helical" evidence="1">
    <location>
        <begin position="100"/>
        <end position="123"/>
    </location>
</feature>
<dbReference type="AlphaFoldDB" id="A0A7H9EBU6"/>
<name>A0A7H9EBU6_9LACO</name>
<dbReference type="InterPro" id="IPR021560">
    <property type="entry name" value="DUF3021"/>
</dbReference>
<protein>
    <submittedName>
        <fullName evidence="2">DUF3021 family protein</fullName>
    </submittedName>
</protein>
<evidence type="ECO:0000313" key="2">
    <source>
        <dbReference type="EMBL" id="QLL75076.1"/>
    </source>
</evidence>